<sequence>MDVLLKVAIELPIFCPLVNHNPTRECCSTELRFSHWNNANAEKFNQRRRTLHEIEDEICRTRRNIAADNIINIVTTAAVSATSETFKSLGTPSARRNLRFWGKNRNALNHLQNRNPCLIGIPRTVRLQVQLHGDPESESGEIARAAIRTVWTANHAAAMDRAEPSTAEPDNCDGVPLARSATNRRTIPGVVSFVLNRSPQRSDTDGEALLEETLEEENLEEATLVDVEVKAEQ</sequence>
<name>A0A0L9U8E2_PHAAN</name>
<dbReference type="Proteomes" id="UP000053144">
    <property type="component" value="Chromosome 3"/>
</dbReference>
<evidence type="ECO:0000313" key="2">
    <source>
        <dbReference type="Proteomes" id="UP000053144"/>
    </source>
</evidence>
<accession>A0A0L9U8E2</accession>
<reference evidence="2" key="1">
    <citation type="journal article" date="2015" name="Proc. Natl. Acad. Sci. U.S.A.">
        <title>Genome sequencing of adzuki bean (Vigna angularis) provides insight into high starch and low fat accumulation and domestication.</title>
        <authorList>
            <person name="Yang K."/>
            <person name="Tian Z."/>
            <person name="Chen C."/>
            <person name="Luo L."/>
            <person name="Zhao B."/>
            <person name="Wang Z."/>
            <person name="Yu L."/>
            <person name="Li Y."/>
            <person name="Sun Y."/>
            <person name="Li W."/>
            <person name="Chen Y."/>
            <person name="Li Y."/>
            <person name="Zhang Y."/>
            <person name="Ai D."/>
            <person name="Zhao J."/>
            <person name="Shang C."/>
            <person name="Ma Y."/>
            <person name="Wu B."/>
            <person name="Wang M."/>
            <person name="Gao L."/>
            <person name="Sun D."/>
            <person name="Zhang P."/>
            <person name="Guo F."/>
            <person name="Wang W."/>
            <person name="Li Y."/>
            <person name="Wang J."/>
            <person name="Varshney R.K."/>
            <person name="Wang J."/>
            <person name="Ling H.Q."/>
            <person name="Wan P."/>
        </authorList>
    </citation>
    <scope>NUCLEOTIDE SEQUENCE</scope>
    <source>
        <strain evidence="2">cv. Jingnong 6</strain>
    </source>
</reference>
<protein>
    <submittedName>
        <fullName evidence="1">Uncharacterized protein</fullName>
    </submittedName>
</protein>
<organism evidence="1 2">
    <name type="scientific">Phaseolus angularis</name>
    <name type="common">Azuki bean</name>
    <name type="synonym">Vigna angularis</name>
    <dbReference type="NCBI Taxonomy" id="3914"/>
    <lineage>
        <taxon>Eukaryota</taxon>
        <taxon>Viridiplantae</taxon>
        <taxon>Streptophyta</taxon>
        <taxon>Embryophyta</taxon>
        <taxon>Tracheophyta</taxon>
        <taxon>Spermatophyta</taxon>
        <taxon>Magnoliopsida</taxon>
        <taxon>eudicotyledons</taxon>
        <taxon>Gunneridae</taxon>
        <taxon>Pentapetalae</taxon>
        <taxon>rosids</taxon>
        <taxon>fabids</taxon>
        <taxon>Fabales</taxon>
        <taxon>Fabaceae</taxon>
        <taxon>Papilionoideae</taxon>
        <taxon>50 kb inversion clade</taxon>
        <taxon>NPAAA clade</taxon>
        <taxon>indigoferoid/millettioid clade</taxon>
        <taxon>Phaseoleae</taxon>
        <taxon>Vigna</taxon>
    </lineage>
</organism>
<gene>
    <name evidence="1" type="ORF">LR48_Vigan03g242500</name>
</gene>
<dbReference type="Gramene" id="KOM39043">
    <property type="protein sequence ID" value="KOM39043"/>
    <property type="gene ID" value="LR48_Vigan03g242500"/>
</dbReference>
<dbReference type="EMBL" id="CM003373">
    <property type="protein sequence ID" value="KOM39043.1"/>
    <property type="molecule type" value="Genomic_DNA"/>
</dbReference>
<proteinExistence type="predicted"/>
<evidence type="ECO:0000313" key="1">
    <source>
        <dbReference type="EMBL" id="KOM39043.1"/>
    </source>
</evidence>
<dbReference type="AlphaFoldDB" id="A0A0L9U8E2"/>